<dbReference type="PANTHER" id="PTHR40074">
    <property type="entry name" value="O-ACETYLTRANSFERASE WECH"/>
    <property type="match status" value="1"/>
</dbReference>
<keyword evidence="6 7" id="KW-0472">Membrane</keyword>
<evidence type="ECO:0000256" key="2">
    <source>
        <dbReference type="ARBA" id="ARBA00007400"/>
    </source>
</evidence>
<keyword evidence="10" id="KW-1185">Reference proteome</keyword>
<feature type="transmembrane region" description="Helical" evidence="7">
    <location>
        <begin position="201"/>
        <end position="220"/>
    </location>
</feature>
<feature type="transmembrane region" description="Helical" evidence="7">
    <location>
        <begin position="288"/>
        <end position="306"/>
    </location>
</feature>
<dbReference type="GO" id="GO:0016746">
    <property type="term" value="F:acyltransferase activity"/>
    <property type="evidence" value="ECO:0007669"/>
    <property type="project" value="UniProtKB-KW"/>
</dbReference>
<evidence type="ECO:0000313" key="10">
    <source>
        <dbReference type="Proteomes" id="UP001224997"/>
    </source>
</evidence>
<dbReference type="PANTHER" id="PTHR40074:SF2">
    <property type="entry name" value="O-ACETYLTRANSFERASE WECH"/>
    <property type="match status" value="1"/>
</dbReference>
<keyword evidence="3" id="KW-1003">Cell membrane</keyword>
<feature type="transmembrane region" description="Helical" evidence="7">
    <location>
        <begin position="163"/>
        <end position="181"/>
    </location>
</feature>
<feature type="transmembrane region" description="Helical" evidence="7">
    <location>
        <begin position="109"/>
        <end position="127"/>
    </location>
</feature>
<evidence type="ECO:0000256" key="1">
    <source>
        <dbReference type="ARBA" id="ARBA00004651"/>
    </source>
</evidence>
<proteinExistence type="inferred from homology"/>
<keyword evidence="9" id="KW-0012">Acyltransferase</keyword>
<feature type="transmembrane region" description="Helical" evidence="7">
    <location>
        <begin position="256"/>
        <end position="276"/>
    </location>
</feature>
<gene>
    <name evidence="9" type="ORF">Q5Y72_13435</name>
</gene>
<keyword evidence="4 7" id="KW-0812">Transmembrane</keyword>
<feature type="transmembrane region" description="Helical" evidence="7">
    <location>
        <begin position="134"/>
        <end position="157"/>
    </location>
</feature>
<evidence type="ECO:0000256" key="5">
    <source>
        <dbReference type="ARBA" id="ARBA00022989"/>
    </source>
</evidence>
<dbReference type="RefSeq" id="WP_305963939.1">
    <property type="nucleotide sequence ID" value="NZ_JAVAMQ010000012.1"/>
</dbReference>
<feature type="transmembrane region" description="Helical" evidence="7">
    <location>
        <begin position="226"/>
        <end position="249"/>
    </location>
</feature>
<feature type="transmembrane region" description="Helical" evidence="7">
    <location>
        <begin position="70"/>
        <end position="89"/>
    </location>
</feature>
<sequence>MQERIYSIDYLRVLLAAFVVIGHAGLGRESFGVAGLIVLNTVLRLAVPLFAMTAGFFLFRTRLRGRYWLWVRRMAMIYLVWYAIYFVFMGLWDQSLRQSLRELVLGFRHLWFLEGLVLGAAMMHFAIPRGPRFMLATGVVAGLLGLAMEYPAVAHLVPIPLELFRSGPFFLYPFMVMGYLFAMQRDDAASVPWRIPARGRLIAVALAGLVIAMVENTVFLTMVSKYALLEVQVGMYLMAPMIFALALGMSAPATDLPLGTIASAVYVIHYLVLHFANQLQPDHPLGPALAAFFLPALLVLAMTRLGRGQRWMAQLF</sequence>
<evidence type="ECO:0000313" key="9">
    <source>
        <dbReference type="EMBL" id="MDP5308091.1"/>
    </source>
</evidence>
<evidence type="ECO:0000256" key="7">
    <source>
        <dbReference type="SAM" id="Phobius"/>
    </source>
</evidence>
<comment type="caution">
    <text evidence="9">The sequence shown here is derived from an EMBL/GenBank/DDBJ whole genome shotgun (WGS) entry which is preliminary data.</text>
</comment>
<dbReference type="InterPro" id="IPR002656">
    <property type="entry name" value="Acyl_transf_3_dom"/>
</dbReference>
<evidence type="ECO:0000259" key="8">
    <source>
        <dbReference type="Pfam" id="PF01757"/>
    </source>
</evidence>
<evidence type="ECO:0000256" key="3">
    <source>
        <dbReference type="ARBA" id="ARBA00022475"/>
    </source>
</evidence>
<dbReference type="Proteomes" id="UP001224997">
    <property type="component" value="Unassembled WGS sequence"/>
</dbReference>
<comment type="subcellular location">
    <subcellularLocation>
        <location evidence="1">Cell membrane</location>
        <topology evidence="1">Multi-pass membrane protein</topology>
    </subcellularLocation>
</comment>
<evidence type="ECO:0000256" key="6">
    <source>
        <dbReference type="ARBA" id="ARBA00023136"/>
    </source>
</evidence>
<feature type="transmembrane region" description="Helical" evidence="7">
    <location>
        <begin position="32"/>
        <end position="58"/>
    </location>
</feature>
<feature type="transmembrane region" description="Helical" evidence="7">
    <location>
        <begin position="7"/>
        <end position="26"/>
    </location>
</feature>
<keyword evidence="9" id="KW-0808">Transferase</keyword>
<organism evidence="9 10">
    <name type="scientific">Paracoccus spongiarum</name>
    <dbReference type="NCBI Taxonomy" id="3064387"/>
    <lineage>
        <taxon>Bacteria</taxon>
        <taxon>Pseudomonadati</taxon>
        <taxon>Pseudomonadota</taxon>
        <taxon>Alphaproteobacteria</taxon>
        <taxon>Rhodobacterales</taxon>
        <taxon>Paracoccaceae</taxon>
        <taxon>Paracoccus</taxon>
    </lineage>
</organism>
<name>A0ABT9JE40_9RHOB</name>
<evidence type="ECO:0000256" key="4">
    <source>
        <dbReference type="ARBA" id="ARBA00022692"/>
    </source>
</evidence>
<dbReference type="EMBL" id="JAVAMQ010000012">
    <property type="protein sequence ID" value="MDP5308091.1"/>
    <property type="molecule type" value="Genomic_DNA"/>
</dbReference>
<keyword evidence="5 7" id="KW-1133">Transmembrane helix</keyword>
<reference evidence="9 10" key="1">
    <citation type="submission" date="2023-08" db="EMBL/GenBank/DDBJ databases">
        <authorList>
            <person name="Park J.-S."/>
        </authorList>
    </citation>
    <scope>NUCLEOTIDE SEQUENCE [LARGE SCALE GENOMIC DNA]</scope>
    <source>
        <strain evidence="9 10">2205BS29-5</strain>
    </source>
</reference>
<dbReference type="EC" id="2.3.1.-" evidence="9"/>
<dbReference type="Pfam" id="PF01757">
    <property type="entry name" value="Acyl_transf_3"/>
    <property type="match status" value="1"/>
</dbReference>
<accession>A0ABT9JE40</accession>
<protein>
    <submittedName>
        <fullName evidence="9">Acyltransferase</fullName>
        <ecNumber evidence="9">2.3.1.-</ecNumber>
    </submittedName>
</protein>
<feature type="domain" description="Acyltransferase 3" evidence="8">
    <location>
        <begin position="5"/>
        <end position="301"/>
    </location>
</feature>
<comment type="similarity">
    <text evidence="2">Belongs to the acyltransferase 3 family.</text>
</comment>